<keyword evidence="3" id="KW-1185">Reference proteome</keyword>
<evidence type="ECO:0000313" key="3">
    <source>
        <dbReference type="Proteomes" id="UP001597308"/>
    </source>
</evidence>
<sequence>AAPVAKPAPQAARPQPTAAAPKPAPAKPAAADDNGSWISGLLARASRDDEPAAPAARKPAAPAAPQRSPLHAIESLDSLSVDIARMIDHQAVADLWDRYRRGERNVFTRRLYTLQGQQTFEEIRRKYGSEPEFRGTVDRYVTEFERLLAEIAEDDRDGMLTNTYLTSETGKVYTMLSHAAGKFDPR</sequence>
<comment type="caution">
    <text evidence="2">The sequence shown here is derived from an EMBL/GenBank/DDBJ whole genome shotgun (WGS) entry which is preliminary data.</text>
</comment>
<feature type="compositionally biased region" description="Low complexity" evidence="1">
    <location>
        <begin position="1"/>
        <end position="31"/>
    </location>
</feature>
<proteinExistence type="predicted"/>
<evidence type="ECO:0000313" key="2">
    <source>
        <dbReference type="EMBL" id="MFD1701899.1"/>
    </source>
</evidence>
<reference evidence="3" key="1">
    <citation type="journal article" date="2019" name="Int. J. Syst. Evol. Microbiol.">
        <title>The Global Catalogue of Microorganisms (GCM) 10K type strain sequencing project: providing services to taxonomists for standard genome sequencing and annotation.</title>
        <authorList>
            <consortium name="The Broad Institute Genomics Platform"/>
            <consortium name="The Broad Institute Genome Sequencing Center for Infectious Disease"/>
            <person name="Wu L."/>
            <person name="Ma J."/>
        </authorList>
    </citation>
    <scope>NUCLEOTIDE SEQUENCE [LARGE SCALE GENOMIC DNA]</scope>
    <source>
        <strain evidence="3">KCTC 23707</strain>
    </source>
</reference>
<name>A0ABW4K2N5_9HYPH</name>
<feature type="region of interest" description="Disordered" evidence="1">
    <location>
        <begin position="1"/>
        <end position="69"/>
    </location>
</feature>
<gene>
    <name evidence="2" type="ORF">ACFSCV_02670</name>
</gene>
<dbReference type="EMBL" id="JBHUER010000002">
    <property type="protein sequence ID" value="MFD1701899.1"/>
    <property type="molecule type" value="Genomic_DNA"/>
</dbReference>
<organism evidence="2 3">
    <name type="scientific">Methylopila henanensis</name>
    <dbReference type="NCBI Taxonomy" id="873516"/>
    <lineage>
        <taxon>Bacteria</taxon>
        <taxon>Pseudomonadati</taxon>
        <taxon>Pseudomonadota</taxon>
        <taxon>Alphaproteobacteria</taxon>
        <taxon>Hyphomicrobiales</taxon>
        <taxon>Methylopilaceae</taxon>
        <taxon>Methylopila</taxon>
    </lineage>
</organism>
<evidence type="ECO:0000256" key="1">
    <source>
        <dbReference type="SAM" id="MobiDB-lite"/>
    </source>
</evidence>
<protein>
    <submittedName>
        <fullName evidence="2">Kinesin</fullName>
    </submittedName>
</protein>
<dbReference type="Proteomes" id="UP001597308">
    <property type="component" value="Unassembled WGS sequence"/>
</dbReference>
<feature type="non-terminal residue" evidence="2">
    <location>
        <position position="1"/>
    </location>
</feature>
<accession>A0ABW4K2N5</accession>
<feature type="compositionally biased region" description="Low complexity" evidence="1">
    <location>
        <begin position="52"/>
        <end position="69"/>
    </location>
</feature>